<feature type="signal peptide" evidence="6">
    <location>
        <begin position="1"/>
        <end position="23"/>
    </location>
</feature>
<dbReference type="STRING" id="1371.GCA_900166605_01720"/>
<proteinExistence type="inferred from homology"/>
<keyword evidence="4 6" id="KW-0732">Signal</keyword>
<dbReference type="Pfam" id="PF01497">
    <property type="entry name" value="Peripla_BP_2"/>
    <property type="match status" value="1"/>
</dbReference>
<dbReference type="Proteomes" id="UP000321051">
    <property type="component" value="Unassembled WGS sequence"/>
</dbReference>
<evidence type="ECO:0000256" key="6">
    <source>
        <dbReference type="SAM" id="SignalP"/>
    </source>
</evidence>
<sequence length="340" mass="37107">MKKNKWMLTSTAVFGTVFIAACGADNSESSTAEGENSDSTSEESSNEDNGGKESGGEVTVEHELGEATVPENPENVVVFNYEMLETLDELNVGVNGVAQESLPSYLDDYGSDDYENIGSLKEPDFEAINAMEPDVIIISGRQSDAYEELSEIAPTVYTAVDTENYMESFDSNMEMIGEIFQKEEEVQEKVDKLHARIDDLNETTEDVGPSLVTLVNDGSLSVYGEGSRFGLIHDVFGVPAADENIEASTHGQSASFEYLAEEDPEHLFVVDRSAVVSQGGEEQTAAETLDNDIVNETQAAQNDNIHYLDPEYWYLSGGGLQSMDEMITEIEEAVASSEEE</sequence>
<dbReference type="AlphaFoldDB" id="A0A510Y9M0"/>
<dbReference type="InterPro" id="IPR033870">
    <property type="entry name" value="FatB"/>
</dbReference>
<dbReference type="Gene3D" id="3.40.50.1980">
    <property type="entry name" value="Nitrogenase molybdenum iron protein domain"/>
    <property type="match status" value="2"/>
</dbReference>
<evidence type="ECO:0000313" key="8">
    <source>
        <dbReference type="EMBL" id="GEK60080.1"/>
    </source>
</evidence>
<evidence type="ECO:0000313" key="9">
    <source>
        <dbReference type="Proteomes" id="UP000321051"/>
    </source>
</evidence>
<accession>A0A510Y9M0</accession>
<dbReference type="RefSeq" id="WP_094909043.1">
    <property type="nucleotide sequence ID" value="NZ_BJUN01000028.1"/>
</dbReference>
<reference evidence="8 9" key="1">
    <citation type="submission" date="2019-07" db="EMBL/GenBank/DDBJ databases">
        <title>Whole genome shotgun sequence of Marinococcus halophilus NBRC 102359.</title>
        <authorList>
            <person name="Hosoyama A."/>
            <person name="Uohara A."/>
            <person name="Ohji S."/>
            <person name="Ichikawa N."/>
        </authorList>
    </citation>
    <scope>NUCLEOTIDE SEQUENCE [LARGE SCALE GENOMIC DNA]</scope>
    <source>
        <strain evidence="8 9">NBRC 102359</strain>
    </source>
</reference>
<keyword evidence="3" id="KW-0813">Transport</keyword>
<feature type="domain" description="Fe/B12 periplasmic-binding" evidence="7">
    <location>
        <begin position="75"/>
        <end position="338"/>
    </location>
</feature>
<dbReference type="PROSITE" id="PS51257">
    <property type="entry name" value="PROKAR_LIPOPROTEIN"/>
    <property type="match status" value="1"/>
</dbReference>
<dbReference type="OrthoDB" id="63946at2"/>
<dbReference type="PANTHER" id="PTHR30532">
    <property type="entry name" value="IRON III DICITRATE-BINDING PERIPLASMIC PROTEIN"/>
    <property type="match status" value="1"/>
</dbReference>
<dbReference type="SUPFAM" id="SSF53807">
    <property type="entry name" value="Helical backbone' metal receptor"/>
    <property type="match status" value="1"/>
</dbReference>
<keyword evidence="9" id="KW-1185">Reference proteome</keyword>
<comment type="similarity">
    <text evidence="2">Belongs to the bacterial solute-binding protein 8 family.</text>
</comment>
<dbReference type="CDD" id="cd01140">
    <property type="entry name" value="FatB"/>
    <property type="match status" value="1"/>
</dbReference>
<feature type="region of interest" description="Disordered" evidence="5">
    <location>
        <begin position="27"/>
        <end position="59"/>
    </location>
</feature>
<name>A0A510Y9M0_MARHA</name>
<evidence type="ECO:0000256" key="4">
    <source>
        <dbReference type="ARBA" id="ARBA00022729"/>
    </source>
</evidence>
<dbReference type="GO" id="GO:1901678">
    <property type="term" value="P:iron coordination entity transport"/>
    <property type="evidence" value="ECO:0007669"/>
    <property type="project" value="UniProtKB-ARBA"/>
</dbReference>
<dbReference type="InterPro" id="IPR002491">
    <property type="entry name" value="ABC_transptr_periplasmic_BD"/>
</dbReference>
<evidence type="ECO:0000256" key="1">
    <source>
        <dbReference type="ARBA" id="ARBA00004193"/>
    </source>
</evidence>
<evidence type="ECO:0000259" key="7">
    <source>
        <dbReference type="PROSITE" id="PS50983"/>
    </source>
</evidence>
<dbReference type="GO" id="GO:0030288">
    <property type="term" value="C:outer membrane-bounded periplasmic space"/>
    <property type="evidence" value="ECO:0007669"/>
    <property type="project" value="TreeGrafter"/>
</dbReference>
<dbReference type="GO" id="GO:0005886">
    <property type="term" value="C:plasma membrane"/>
    <property type="evidence" value="ECO:0007669"/>
    <property type="project" value="UniProtKB-SubCell"/>
</dbReference>
<dbReference type="EMBL" id="BJUN01000028">
    <property type="protein sequence ID" value="GEK60080.1"/>
    <property type="molecule type" value="Genomic_DNA"/>
</dbReference>
<protein>
    <submittedName>
        <fullName evidence="8">Putative ABC transporter solute-binding protein YclQ</fullName>
    </submittedName>
</protein>
<comment type="subcellular location">
    <subcellularLocation>
        <location evidence="1">Cell membrane</location>
        <topology evidence="1">Lipid-anchor</topology>
    </subcellularLocation>
</comment>
<dbReference type="PANTHER" id="PTHR30532:SF28">
    <property type="entry name" value="PETROBACTIN-BINDING PROTEIN YCLQ"/>
    <property type="match status" value="1"/>
</dbReference>
<evidence type="ECO:0000256" key="5">
    <source>
        <dbReference type="SAM" id="MobiDB-lite"/>
    </source>
</evidence>
<feature type="chain" id="PRO_5039466875" evidence="6">
    <location>
        <begin position="24"/>
        <end position="340"/>
    </location>
</feature>
<evidence type="ECO:0000256" key="2">
    <source>
        <dbReference type="ARBA" id="ARBA00008814"/>
    </source>
</evidence>
<feature type="compositionally biased region" description="Basic and acidic residues" evidence="5">
    <location>
        <begin position="49"/>
        <end position="59"/>
    </location>
</feature>
<evidence type="ECO:0000256" key="3">
    <source>
        <dbReference type="ARBA" id="ARBA00022448"/>
    </source>
</evidence>
<dbReference type="InterPro" id="IPR051313">
    <property type="entry name" value="Bact_iron-sidero_bind"/>
</dbReference>
<gene>
    <name evidence="8" type="primary">yclQ</name>
    <name evidence="8" type="ORF">MHA01_29850</name>
</gene>
<dbReference type="PROSITE" id="PS50983">
    <property type="entry name" value="FE_B12_PBP"/>
    <property type="match status" value="1"/>
</dbReference>
<comment type="caution">
    <text evidence="8">The sequence shown here is derived from an EMBL/GenBank/DDBJ whole genome shotgun (WGS) entry which is preliminary data.</text>
</comment>
<organism evidence="8 9">
    <name type="scientific">Marinococcus halophilus</name>
    <dbReference type="NCBI Taxonomy" id="1371"/>
    <lineage>
        <taxon>Bacteria</taxon>
        <taxon>Bacillati</taxon>
        <taxon>Bacillota</taxon>
        <taxon>Bacilli</taxon>
        <taxon>Bacillales</taxon>
        <taxon>Bacillaceae</taxon>
        <taxon>Marinococcus</taxon>
    </lineage>
</organism>